<dbReference type="Proteomes" id="UP000287601">
    <property type="component" value="Chromosome"/>
</dbReference>
<evidence type="ECO:0000256" key="1">
    <source>
        <dbReference type="ARBA" id="ARBA00001946"/>
    </source>
</evidence>
<protein>
    <submittedName>
        <fullName evidence="13">HD domain-containing protein</fullName>
    </submittedName>
</protein>
<keyword evidence="7" id="KW-0460">Magnesium</keyword>
<keyword evidence="14" id="KW-1185">Reference proteome</keyword>
<evidence type="ECO:0000256" key="4">
    <source>
        <dbReference type="ARBA" id="ARBA00022695"/>
    </source>
</evidence>
<evidence type="ECO:0000259" key="12">
    <source>
        <dbReference type="Pfam" id="PF13735"/>
    </source>
</evidence>
<dbReference type="EMBL" id="CP035281">
    <property type="protein sequence ID" value="QAT42626.1"/>
    <property type="molecule type" value="Genomic_DNA"/>
</dbReference>
<sequence length="451" mass="51508">MKTIWGGNVIINIPVDVEKIISRLEKNGFEAYAVGGCVRDSLMGKVPSDWDICTSARPEQVRACFEGYPILEIGMKHGTVILRMNDQSYEVTTYRKDGEYLDSRRPESVQFVTSLQEDLARRDFTINAMAYNSAVGLIDCYHGCEDLRNGIIRCVGNADKRLAEDALRIIRALRFASVLDFSIETETAKGLNKNKKLLNHISKERIHEELCKLLCGRSIKEVLQTYSDIMAVIIPELIPMIGFEQNNPHHRYDVWQHTLTALEHCEEDLITRTAVLLHDVGKPGCYTDGKDGVGHFYGHGEFGARMAEEILKDLKFDNRTVSAVCQLIKYHDADIHESNEFIKKWLHKIGEVQLKRLLQVKYADVMGQSDYLREHKLKKLEALNRIMNQVLEEKQCFSLKELKISGKDLIKLGVDDGRKIGQILESLLDQVMEDRIENKRDILLSAAKNMR</sequence>
<dbReference type="AlphaFoldDB" id="A0A410PUS8"/>
<evidence type="ECO:0000256" key="5">
    <source>
        <dbReference type="ARBA" id="ARBA00022723"/>
    </source>
</evidence>
<dbReference type="Gene3D" id="3.30.460.10">
    <property type="entry name" value="Beta Polymerase, domain 2"/>
    <property type="match status" value="1"/>
</dbReference>
<dbReference type="Gene3D" id="1.10.246.80">
    <property type="match status" value="1"/>
</dbReference>
<keyword evidence="8 9" id="KW-0694">RNA-binding</keyword>
<dbReference type="OrthoDB" id="9805698at2"/>
<evidence type="ECO:0000256" key="2">
    <source>
        <dbReference type="ARBA" id="ARBA00022679"/>
    </source>
</evidence>
<dbReference type="PANTHER" id="PTHR46173">
    <property type="entry name" value="CCA TRNA NUCLEOTIDYLTRANSFERASE 1, MITOCHONDRIAL"/>
    <property type="match status" value="1"/>
</dbReference>
<dbReference type="GO" id="GO:0008033">
    <property type="term" value="P:tRNA processing"/>
    <property type="evidence" value="ECO:0007669"/>
    <property type="project" value="UniProtKB-KW"/>
</dbReference>
<feature type="domain" description="Poly A polymerase head" evidence="10">
    <location>
        <begin position="31"/>
        <end position="153"/>
    </location>
</feature>
<dbReference type="GO" id="GO:0016779">
    <property type="term" value="F:nucleotidyltransferase activity"/>
    <property type="evidence" value="ECO:0007669"/>
    <property type="project" value="UniProtKB-KW"/>
</dbReference>
<evidence type="ECO:0000313" key="13">
    <source>
        <dbReference type="EMBL" id="QAT42626.1"/>
    </source>
</evidence>
<keyword evidence="6" id="KW-0547">Nucleotide-binding</keyword>
<keyword evidence="3" id="KW-0819">tRNA processing</keyword>
<dbReference type="KEGG" id="amij:EQM06_04970"/>
<evidence type="ECO:0000256" key="9">
    <source>
        <dbReference type="RuleBase" id="RU003953"/>
    </source>
</evidence>
<feature type="domain" description="tRNA nucleotidyltransferase/poly(A) polymerase RNA and SrmB- binding" evidence="11">
    <location>
        <begin position="180"/>
        <end position="237"/>
    </location>
</feature>
<dbReference type="InterPro" id="IPR003607">
    <property type="entry name" value="HD/PDEase_dom"/>
</dbReference>
<dbReference type="SUPFAM" id="SSF81301">
    <property type="entry name" value="Nucleotidyltransferase"/>
    <property type="match status" value="1"/>
</dbReference>
<organism evidence="13 14">
    <name type="scientific">Aminipila luticellarii</name>
    <dbReference type="NCBI Taxonomy" id="2507160"/>
    <lineage>
        <taxon>Bacteria</taxon>
        <taxon>Bacillati</taxon>
        <taxon>Bacillota</taxon>
        <taxon>Clostridia</taxon>
        <taxon>Peptostreptococcales</taxon>
        <taxon>Anaerovoracaceae</taxon>
        <taxon>Aminipila</taxon>
    </lineage>
</organism>
<accession>A0A410PUS8</accession>
<dbReference type="Gene3D" id="1.10.3090.10">
    <property type="entry name" value="cca-adding enzyme, domain 2"/>
    <property type="match status" value="1"/>
</dbReference>
<gene>
    <name evidence="13" type="ORF">EQM06_04970</name>
</gene>
<evidence type="ECO:0000256" key="3">
    <source>
        <dbReference type="ARBA" id="ARBA00022694"/>
    </source>
</evidence>
<dbReference type="GO" id="GO:0046872">
    <property type="term" value="F:metal ion binding"/>
    <property type="evidence" value="ECO:0007669"/>
    <property type="project" value="UniProtKB-KW"/>
</dbReference>
<dbReference type="InterPro" id="IPR002646">
    <property type="entry name" value="PolA_pol_head_dom"/>
</dbReference>
<dbReference type="GO" id="GO:0000049">
    <property type="term" value="F:tRNA binding"/>
    <property type="evidence" value="ECO:0007669"/>
    <property type="project" value="TreeGrafter"/>
</dbReference>
<comment type="cofactor">
    <cofactor evidence="1">
        <name>Mg(2+)</name>
        <dbReference type="ChEBI" id="CHEBI:18420"/>
    </cofactor>
</comment>
<dbReference type="CDD" id="cd00077">
    <property type="entry name" value="HDc"/>
    <property type="match status" value="1"/>
</dbReference>
<dbReference type="Pfam" id="PF13735">
    <property type="entry name" value="tRNA_NucTran2_2"/>
    <property type="match status" value="1"/>
</dbReference>
<dbReference type="InterPro" id="IPR032828">
    <property type="entry name" value="PolyA_RNA-bd"/>
</dbReference>
<evidence type="ECO:0000313" key="14">
    <source>
        <dbReference type="Proteomes" id="UP000287601"/>
    </source>
</evidence>
<keyword evidence="5" id="KW-0479">Metal-binding</keyword>
<dbReference type="InterPro" id="IPR032810">
    <property type="entry name" value="CCA-adding_enz_C"/>
</dbReference>
<dbReference type="InterPro" id="IPR043519">
    <property type="entry name" value="NT_sf"/>
</dbReference>
<keyword evidence="2 9" id="KW-0808">Transferase</keyword>
<proteinExistence type="inferred from homology"/>
<dbReference type="GO" id="GO:0000166">
    <property type="term" value="F:nucleotide binding"/>
    <property type="evidence" value="ECO:0007669"/>
    <property type="project" value="UniProtKB-KW"/>
</dbReference>
<dbReference type="SUPFAM" id="SSF81891">
    <property type="entry name" value="Poly A polymerase C-terminal region-like"/>
    <property type="match status" value="1"/>
</dbReference>
<feature type="domain" description="CCA-adding enzyme C-terminal" evidence="12">
    <location>
        <begin position="306"/>
        <end position="446"/>
    </location>
</feature>
<evidence type="ECO:0000256" key="7">
    <source>
        <dbReference type="ARBA" id="ARBA00022842"/>
    </source>
</evidence>
<evidence type="ECO:0000259" key="11">
    <source>
        <dbReference type="Pfam" id="PF12627"/>
    </source>
</evidence>
<evidence type="ECO:0000256" key="6">
    <source>
        <dbReference type="ARBA" id="ARBA00022741"/>
    </source>
</evidence>
<dbReference type="PANTHER" id="PTHR46173:SF1">
    <property type="entry name" value="CCA TRNA NUCLEOTIDYLTRANSFERASE 1, MITOCHONDRIAL"/>
    <property type="match status" value="1"/>
</dbReference>
<dbReference type="Pfam" id="PF01743">
    <property type="entry name" value="PolyA_pol"/>
    <property type="match status" value="1"/>
</dbReference>
<keyword evidence="4" id="KW-0548">Nucleotidyltransferase</keyword>
<evidence type="ECO:0000256" key="8">
    <source>
        <dbReference type="ARBA" id="ARBA00022884"/>
    </source>
</evidence>
<reference evidence="13 14" key="1">
    <citation type="submission" date="2019-01" db="EMBL/GenBank/DDBJ databases">
        <title>Draft genomes of a novel of Aminipila strains.</title>
        <authorList>
            <person name="Ma S."/>
        </authorList>
    </citation>
    <scope>NUCLEOTIDE SEQUENCE [LARGE SCALE GENOMIC DNA]</scope>
    <source>
        <strain evidence="14">JN-39</strain>
    </source>
</reference>
<evidence type="ECO:0000259" key="10">
    <source>
        <dbReference type="Pfam" id="PF01743"/>
    </source>
</evidence>
<name>A0A410PUS8_9FIRM</name>
<dbReference type="InterPro" id="IPR050264">
    <property type="entry name" value="Bact_CCA-adding_enz_type3_sf"/>
</dbReference>
<dbReference type="Pfam" id="PF12627">
    <property type="entry name" value="PolyA_pol_RNAbd"/>
    <property type="match status" value="1"/>
</dbReference>
<dbReference type="CDD" id="cd05398">
    <property type="entry name" value="NT_ClassII-CCAase"/>
    <property type="match status" value="1"/>
</dbReference>
<dbReference type="RefSeq" id="WP_128745276.1">
    <property type="nucleotide sequence ID" value="NZ_CP035281.1"/>
</dbReference>
<comment type="similarity">
    <text evidence="9">Belongs to the tRNA nucleotidyltransferase/poly(A) polymerase family.</text>
</comment>